<keyword evidence="1" id="KW-0812">Transmembrane</keyword>
<organism evidence="2 3">
    <name type="scientific">Colocasia esculenta</name>
    <name type="common">Wild taro</name>
    <name type="synonym">Arum esculentum</name>
    <dbReference type="NCBI Taxonomy" id="4460"/>
    <lineage>
        <taxon>Eukaryota</taxon>
        <taxon>Viridiplantae</taxon>
        <taxon>Streptophyta</taxon>
        <taxon>Embryophyta</taxon>
        <taxon>Tracheophyta</taxon>
        <taxon>Spermatophyta</taxon>
        <taxon>Magnoliopsida</taxon>
        <taxon>Liliopsida</taxon>
        <taxon>Araceae</taxon>
        <taxon>Aroideae</taxon>
        <taxon>Colocasieae</taxon>
        <taxon>Colocasia</taxon>
    </lineage>
</organism>
<evidence type="ECO:0000313" key="3">
    <source>
        <dbReference type="Proteomes" id="UP000652761"/>
    </source>
</evidence>
<protein>
    <submittedName>
        <fullName evidence="2">Uncharacterized protein</fullName>
    </submittedName>
</protein>
<feature type="transmembrane region" description="Helical" evidence="1">
    <location>
        <begin position="230"/>
        <end position="248"/>
    </location>
</feature>
<proteinExistence type="predicted"/>
<feature type="non-terminal residue" evidence="2">
    <location>
        <position position="1"/>
    </location>
</feature>
<accession>A0A843WBR4</accession>
<comment type="caution">
    <text evidence="2">The sequence shown here is derived from an EMBL/GenBank/DDBJ whole genome shotgun (WGS) entry which is preliminary data.</text>
</comment>
<dbReference type="EMBL" id="NMUH01003777">
    <property type="protein sequence ID" value="MQM07059.1"/>
    <property type="molecule type" value="Genomic_DNA"/>
</dbReference>
<keyword evidence="1" id="KW-0472">Membrane</keyword>
<keyword evidence="1" id="KW-1133">Transmembrane helix</keyword>
<evidence type="ECO:0000256" key="1">
    <source>
        <dbReference type="SAM" id="Phobius"/>
    </source>
</evidence>
<reference evidence="2" key="1">
    <citation type="submission" date="2017-07" db="EMBL/GenBank/DDBJ databases">
        <title>Taro Niue Genome Assembly and Annotation.</title>
        <authorList>
            <person name="Atibalentja N."/>
            <person name="Keating K."/>
            <person name="Fields C.J."/>
        </authorList>
    </citation>
    <scope>NUCLEOTIDE SEQUENCE</scope>
    <source>
        <strain evidence="2">Niue_2</strain>
        <tissue evidence="2">Leaf</tissue>
    </source>
</reference>
<keyword evidence="3" id="KW-1185">Reference proteome</keyword>
<dbReference type="Proteomes" id="UP000652761">
    <property type="component" value="Unassembled WGS sequence"/>
</dbReference>
<dbReference type="AlphaFoldDB" id="A0A843WBR4"/>
<feature type="transmembrane region" description="Helical" evidence="1">
    <location>
        <begin position="343"/>
        <end position="362"/>
    </location>
</feature>
<feature type="non-terminal residue" evidence="2">
    <location>
        <position position="375"/>
    </location>
</feature>
<sequence>FDSVCLLAVIISADVAPFDRQEVGWSFEDASWKFELRKGVVWIVEDNLGCSNQLQIHTSCCCAACVASVVARRVHAVVAQLALDSLAVGFLVWRTLASQSRCFVCRVAPLAERCDTCLWSLLPWSWLVVSSGKVLPEFFSVGSAGAEVHRLVALCSGEVSQNQRCLGGSGGGSPRTGLRSSQDRPLSLLEEGLPRSALCLFRATVVFPLWFEVCRLVELHSGDVLPGRLLALWVEVLLKAALFCLGIIGQGVVPLAVRLAAVLASLCLAGYASCGSVGLALWLSLSCVEETRCVRVSFLYFCWLLEVVMLHCGVVSPRSSASVMLLWFSSLAWLLGWDGDRELLAGVSCVAIGNCVLCRVLLATERVADLLVPTT</sequence>
<name>A0A843WBR4_COLES</name>
<gene>
    <name evidence="2" type="ORF">Taro_039898</name>
</gene>
<feature type="transmembrane region" description="Helical" evidence="1">
    <location>
        <begin position="297"/>
        <end position="314"/>
    </location>
</feature>
<feature type="transmembrane region" description="Helical" evidence="1">
    <location>
        <begin position="321"/>
        <end position="337"/>
    </location>
</feature>
<feature type="transmembrane region" description="Helical" evidence="1">
    <location>
        <begin position="260"/>
        <end position="285"/>
    </location>
</feature>
<evidence type="ECO:0000313" key="2">
    <source>
        <dbReference type="EMBL" id="MQM07059.1"/>
    </source>
</evidence>